<organism evidence="1 2">
    <name type="scientific">Spirosoma aureum</name>
    <dbReference type="NCBI Taxonomy" id="2692134"/>
    <lineage>
        <taxon>Bacteria</taxon>
        <taxon>Pseudomonadati</taxon>
        <taxon>Bacteroidota</taxon>
        <taxon>Cytophagia</taxon>
        <taxon>Cytophagales</taxon>
        <taxon>Cytophagaceae</taxon>
        <taxon>Spirosoma</taxon>
    </lineage>
</organism>
<dbReference type="KEGG" id="spib:G8759_15755"/>
<keyword evidence="2" id="KW-1185">Reference proteome</keyword>
<accession>A0A6G9AZN5</accession>
<sequence>MGQIGSCLILALAIHPSILALNLCIDEIPIPDY</sequence>
<proteinExistence type="predicted"/>
<dbReference type="AlphaFoldDB" id="A0A6G9AZN5"/>
<reference evidence="1 2" key="1">
    <citation type="submission" date="2020-03" db="EMBL/GenBank/DDBJ databases">
        <authorList>
            <person name="Kim M.K."/>
        </authorList>
    </citation>
    <scope>NUCLEOTIDE SEQUENCE [LARGE SCALE GENOMIC DNA]</scope>
    <source>
        <strain evidence="1 2">BT328</strain>
    </source>
</reference>
<evidence type="ECO:0000313" key="1">
    <source>
        <dbReference type="EMBL" id="QIP17836.1"/>
    </source>
</evidence>
<dbReference type="Proteomes" id="UP000501802">
    <property type="component" value="Chromosome"/>
</dbReference>
<protein>
    <submittedName>
        <fullName evidence="1">Photosystem I reaction center subunit XII</fullName>
    </submittedName>
</protein>
<dbReference type="EMBL" id="CP050063">
    <property type="protein sequence ID" value="QIP17836.1"/>
    <property type="molecule type" value="Genomic_DNA"/>
</dbReference>
<evidence type="ECO:0000313" key="2">
    <source>
        <dbReference type="Proteomes" id="UP000501802"/>
    </source>
</evidence>
<gene>
    <name evidence="1" type="ORF">G8759_15755</name>
</gene>
<name>A0A6G9AZN5_9BACT</name>